<accession>A0A2N0Z1U3</accession>
<dbReference type="AlphaFoldDB" id="A0A2N0Z1U3"/>
<dbReference type="GO" id="GO:0005829">
    <property type="term" value="C:cytosol"/>
    <property type="evidence" value="ECO:0007669"/>
    <property type="project" value="TreeGrafter"/>
</dbReference>
<evidence type="ECO:0000256" key="1">
    <source>
        <dbReference type="ARBA" id="ARBA00009437"/>
    </source>
</evidence>
<evidence type="ECO:0000313" key="6">
    <source>
        <dbReference type="EMBL" id="PKG23472.1"/>
    </source>
</evidence>
<dbReference type="InterPro" id="IPR036390">
    <property type="entry name" value="WH_DNA-bd_sf"/>
</dbReference>
<dbReference type="InterPro" id="IPR000847">
    <property type="entry name" value="LysR_HTH_N"/>
</dbReference>
<dbReference type="OrthoDB" id="9803735at2"/>
<reference evidence="6 7" key="1">
    <citation type="journal article" date="2003" name="Int. J. Syst. Evol. Microbiol.">
        <title>Bacillus nealsonii sp. nov., isolated from a spacecraft-assembly facility, whose spores are gamma-radiation resistant.</title>
        <authorList>
            <person name="Venkateswaran K."/>
            <person name="Kempf M."/>
            <person name="Chen F."/>
            <person name="Satomi M."/>
            <person name="Nicholson W."/>
            <person name="Kern R."/>
        </authorList>
    </citation>
    <scope>NUCLEOTIDE SEQUENCE [LARGE SCALE GENOMIC DNA]</scope>
    <source>
        <strain evidence="6 7">FO-92</strain>
    </source>
</reference>
<sequence>MEWQQFEYFRMLSKMQHVTKAAEALNISQSALSRSIARFEDEIGAPLFERQGRSIRLNVYGKMFLKHVDLIVREFEIGKQEIQELLRPGQGIVSFGFLHTLSTNLIPDLLSAFRMEFPKINFQLKQSPSHSLLEELQKGDLDLCLISPTEVKPPIEWQQLFSEELFIYVPRTHLLANQKSLYLHDLAEESFILLKKGYALRTLTEQMFKEAGIEPAITFEGDEADTVAGLVAAGLGVSILPALKGMDLNKIIKIPINSSKYNRVIGLAWINGRYLSPAALQFKNFIINHLSNMEDKQRDLI</sequence>
<dbReference type="Proteomes" id="UP000233375">
    <property type="component" value="Unassembled WGS sequence"/>
</dbReference>
<keyword evidence="2" id="KW-0805">Transcription regulation</keyword>
<dbReference type="InterPro" id="IPR005119">
    <property type="entry name" value="LysR_subst-bd"/>
</dbReference>
<dbReference type="PROSITE" id="PS50931">
    <property type="entry name" value="HTH_LYSR"/>
    <property type="match status" value="1"/>
</dbReference>
<feature type="domain" description="HTH lysR-type" evidence="5">
    <location>
        <begin position="1"/>
        <end position="58"/>
    </location>
</feature>
<evidence type="ECO:0000313" key="7">
    <source>
        <dbReference type="Proteomes" id="UP000233375"/>
    </source>
</evidence>
<dbReference type="InterPro" id="IPR036388">
    <property type="entry name" value="WH-like_DNA-bd_sf"/>
</dbReference>
<keyword evidence="4" id="KW-0804">Transcription</keyword>
<dbReference type="RefSeq" id="WP_101177413.1">
    <property type="nucleotide sequence ID" value="NZ_PISE01000023.1"/>
</dbReference>
<comment type="similarity">
    <text evidence="1">Belongs to the LysR transcriptional regulatory family.</text>
</comment>
<gene>
    <name evidence="6" type="ORF">CWS01_11860</name>
</gene>
<evidence type="ECO:0000256" key="4">
    <source>
        <dbReference type="ARBA" id="ARBA00023163"/>
    </source>
</evidence>
<dbReference type="Pfam" id="PF00126">
    <property type="entry name" value="HTH_1"/>
    <property type="match status" value="1"/>
</dbReference>
<proteinExistence type="inferred from homology"/>
<dbReference type="SUPFAM" id="SSF46785">
    <property type="entry name" value="Winged helix' DNA-binding domain"/>
    <property type="match status" value="1"/>
</dbReference>
<organism evidence="6 7">
    <name type="scientific">Niallia nealsonii</name>
    <dbReference type="NCBI Taxonomy" id="115979"/>
    <lineage>
        <taxon>Bacteria</taxon>
        <taxon>Bacillati</taxon>
        <taxon>Bacillota</taxon>
        <taxon>Bacilli</taxon>
        <taxon>Bacillales</taxon>
        <taxon>Bacillaceae</taxon>
        <taxon>Niallia</taxon>
    </lineage>
</organism>
<comment type="caution">
    <text evidence="6">The sequence shown here is derived from an EMBL/GenBank/DDBJ whole genome shotgun (WGS) entry which is preliminary data.</text>
</comment>
<keyword evidence="7" id="KW-1185">Reference proteome</keyword>
<dbReference type="GO" id="GO:0003677">
    <property type="term" value="F:DNA binding"/>
    <property type="evidence" value="ECO:0007669"/>
    <property type="project" value="UniProtKB-KW"/>
</dbReference>
<protein>
    <submittedName>
        <fullName evidence="6">LysR family transcriptional regulator</fullName>
    </submittedName>
</protein>
<dbReference type="Gene3D" id="1.10.10.10">
    <property type="entry name" value="Winged helix-like DNA-binding domain superfamily/Winged helix DNA-binding domain"/>
    <property type="match status" value="1"/>
</dbReference>
<evidence type="ECO:0000256" key="3">
    <source>
        <dbReference type="ARBA" id="ARBA00023125"/>
    </source>
</evidence>
<keyword evidence="3" id="KW-0238">DNA-binding</keyword>
<dbReference type="EMBL" id="PISE01000023">
    <property type="protein sequence ID" value="PKG23472.1"/>
    <property type="molecule type" value="Genomic_DNA"/>
</dbReference>
<dbReference type="PANTHER" id="PTHR30419:SF28">
    <property type="entry name" value="HTH-TYPE TRANSCRIPTIONAL REGULATOR BSDA"/>
    <property type="match status" value="1"/>
</dbReference>
<dbReference type="SUPFAM" id="SSF53850">
    <property type="entry name" value="Periplasmic binding protein-like II"/>
    <property type="match status" value="1"/>
</dbReference>
<dbReference type="FunFam" id="1.10.10.10:FF:000001">
    <property type="entry name" value="LysR family transcriptional regulator"/>
    <property type="match status" value="1"/>
</dbReference>
<dbReference type="Pfam" id="PF03466">
    <property type="entry name" value="LysR_substrate"/>
    <property type="match status" value="1"/>
</dbReference>
<dbReference type="GO" id="GO:0003700">
    <property type="term" value="F:DNA-binding transcription factor activity"/>
    <property type="evidence" value="ECO:0007669"/>
    <property type="project" value="InterPro"/>
</dbReference>
<dbReference type="PRINTS" id="PR00039">
    <property type="entry name" value="HTHLYSR"/>
</dbReference>
<evidence type="ECO:0000259" key="5">
    <source>
        <dbReference type="PROSITE" id="PS50931"/>
    </source>
</evidence>
<dbReference type="InterPro" id="IPR050950">
    <property type="entry name" value="HTH-type_LysR_regulators"/>
</dbReference>
<dbReference type="Gene3D" id="3.40.190.290">
    <property type="match status" value="1"/>
</dbReference>
<evidence type="ECO:0000256" key="2">
    <source>
        <dbReference type="ARBA" id="ARBA00023015"/>
    </source>
</evidence>
<name>A0A2N0Z1U3_9BACI</name>
<dbReference type="PANTHER" id="PTHR30419">
    <property type="entry name" value="HTH-TYPE TRANSCRIPTIONAL REGULATOR YBHD"/>
    <property type="match status" value="1"/>
</dbReference>
<dbReference type="CDD" id="cd08434">
    <property type="entry name" value="PBP2_GltC_like"/>
    <property type="match status" value="1"/>
</dbReference>